<accession>A0AAU9WKD8</accession>
<reference evidence="5 6" key="1">
    <citation type="submission" date="2022-05" db="EMBL/GenBank/DDBJ databases">
        <authorList>
            <consortium name="Genoscope - CEA"/>
            <person name="William W."/>
        </authorList>
    </citation>
    <scope>NUCLEOTIDE SEQUENCE [LARGE SCALE GENOMIC DNA]</scope>
</reference>
<evidence type="ECO:0000313" key="6">
    <source>
        <dbReference type="Proteomes" id="UP001159428"/>
    </source>
</evidence>
<keyword evidence="6" id="KW-1185">Reference proteome</keyword>
<dbReference type="Pfam" id="PF00431">
    <property type="entry name" value="CUB"/>
    <property type="match status" value="1"/>
</dbReference>
<evidence type="ECO:0000256" key="3">
    <source>
        <dbReference type="SAM" id="Phobius"/>
    </source>
</evidence>
<dbReference type="Pfam" id="PF16977">
    <property type="entry name" value="ApeC"/>
    <property type="match status" value="1"/>
</dbReference>
<feature type="transmembrane region" description="Helical" evidence="3">
    <location>
        <begin position="330"/>
        <end position="354"/>
    </location>
</feature>
<dbReference type="PROSITE" id="PS01180">
    <property type="entry name" value="CUB"/>
    <property type="match status" value="1"/>
</dbReference>
<feature type="non-terminal residue" evidence="5">
    <location>
        <position position="1"/>
    </location>
</feature>
<organism evidence="5 6">
    <name type="scientific">Pocillopora meandrina</name>
    <dbReference type="NCBI Taxonomy" id="46732"/>
    <lineage>
        <taxon>Eukaryota</taxon>
        <taxon>Metazoa</taxon>
        <taxon>Cnidaria</taxon>
        <taxon>Anthozoa</taxon>
        <taxon>Hexacorallia</taxon>
        <taxon>Scleractinia</taxon>
        <taxon>Astrocoeniina</taxon>
        <taxon>Pocilloporidae</taxon>
        <taxon>Pocillopora</taxon>
    </lineage>
</organism>
<evidence type="ECO:0000259" key="4">
    <source>
        <dbReference type="PROSITE" id="PS01180"/>
    </source>
</evidence>
<proteinExistence type="predicted"/>
<dbReference type="InterPro" id="IPR035914">
    <property type="entry name" value="Sperma_CUB_dom_sf"/>
</dbReference>
<dbReference type="SMART" id="SM00042">
    <property type="entry name" value="CUB"/>
    <property type="match status" value="1"/>
</dbReference>
<comment type="caution">
    <text evidence="5">The sequence shown here is derived from an EMBL/GenBank/DDBJ whole genome shotgun (WGS) entry which is preliminary data.</text>
</comment>
<dbReference type="PANTHER" id="PTHR19324">
    <property type="entry name" value="PERFORIN-LIKE PROTEIN 1"/>
    <property type="match status" value="1"/>
</dbReference>
<feature type="domain" description="CUB" evidence="4">
    <location>
        <begin position="211"/>
        <end position="323"/>
    </location>
</feature>
<keyword evidence="3" id="KW-0812">Transmembrane</keyword>
<gene>
    <name evidence="5" type="ORF">PMEA_00006659</name>
</gene>
<sequence length="488" mass="55151">TEPVRWPSGRYGIPKPVAECPRAGGFRWEKGWRYQDTEDTNSANSKSPQFHLDGEVREAGIARSFCMKTSTADDSNRPHWPSGQYCIYKKRTCPPDLESGYVYWDDEDDDNRNDKRGILPTGKYGKNTKIYFCCATSGNKTDPIIIPAKDPFFLLAYGSKKCQMVKWAVASVERIRYHTEDRNNKDKSYGAYPYNAGTKNPTIYYCYYRGCNKTLTSINGTFHSPNYPRTYPDGQYCSWRITINQTQRIRMTFTNFSLQYESDTDELYVYDGENATGKILGVFYGAHPPPEEGIFSSSNHLFVMFRSDSKGSYAGFNVSYYGVSFPSVNVVAVVIPVVLAVLLVCMGSAVLFHITRPSDSALRCSTTEPQRLSFSFTLVTTNTNEINGLDGIELYAEVKNQHDVDDSGQLCCGKENENPSYEPAKSPDAAVVNPIYERMTEFSADDLYSEVKEQQNCDEVPCMDYENENPLYESAASDDILMVNPIYD</sequence>
<keyword evidence="1" id="KW-1015">Disulfide bond</keyword>
<keyword evidence="3" id="KW-1133">Transmembrane helix</keyword>
<dbReference type="PANTHER" id="PTHR19324:SF33">
    <property type="entry name" value="MUCIN-5AC"/>
    <property type="match status" value="1"/>
</dbReference>
<name>A0AAU9WKD8_9CNID</name>
<dbReference type="EMBL" id="CALNXJ010000015">
    <property type="protein sequence ID" value="CAH3116845.1"/>
    <property type="molecule type" value="Genomic_DNA"/>
</dbReference>
<evidence type="ECO:0000256" key="2">
    <source>
        <dbReference type="PROSITE-ProRule" id="PRU00059"/>
    </source>
</evidence>
<dbReference type="SUPFAM" id="SSF49854">
    <property type="entry name" value="Spermadhesin, CUB domain"/>
    <property type="match status" value="1"/>
</dbReference>
<protein>
    <recommendedName>
        <fullName evidence="4">CUB domain-containing protein</fullName>
    </recommendedName>
</protein>
<feature type="non-terminal residue" evidence="5">
    <location>
        <position position="488"/>
    </location>
</feature>
<dbReference type="InterPro" id="IPR031569">
    <property type="entry name" value="ApeC"/>
</dbReference>
<dbReference type="Gene3D" id="2.60.120.290">
    <property type="entry name" value="Spermadhesin, CUB domain"/>
    <property type="match status" value="1"/>
</dbReference>
<dbReference type="InterPro" id="IPR000859">
    <property type="entry name" value="CUB_dom"/>
</dbReference>
<evidence type="ECO:0000313" key="5">
    <source>
        <dbReference type="EMBL" id="CAH3116845.1"/>
    </source>
</evidence>
<dbReference type="FunFam" id="2.60.120.290:FF:000013">
    <property type="entry name" value="Membrane frizzled-related protein"/>
    <property type="match status" value="1"/>
</dbReference>
<dbReference type="CDD" id="cd00041">
    <property type="entry name" value="CUB"/>
    <property type="match status" value="1"/>
</dbReference>
<dbReference type="AlphaFoldDB" id="A0AAU9WKD8"/>
<keyword evidence="3" id="KW-0472">Membrane</keyword>
<comment type="caution">
    <text evidence="2">Lacks conserved residue(s) required for the propagation of feature annotation.</text>
</comment>
<dbReference type="Proteomes" id="UP001159428">
    <property type="component" value="Unassembled WGS sequence"/>
</dbReference>
<evidence type="ECO:0000256" key="1">
    <source>
        <dbReference type="ARBA" id="ARBA00023157"/>
    </source>
</evidence>